<evidence type="ECO:0000313" key="2">
    <source>
        <dbReference type="Proteomes" id="UP000198967"/>
    </source>
</evidence>
<dbReference type="STRING" id="366584.SAMN05216377_118143"/>
<keyword evidence="2" id="KW-1185">Reference proteome</keyword>
<dbReference type="AlphaFoldDB" id="A0A1G7ZI31"/>
<dbReference type="Pfam" id="PF13561">
    <property type="entry name" value="adh_short_C2"/>
    <property type="match status" value="1"/>
</dbReference>
<gene>
    <name evidence="1" type="ORF">SAMN05216377_118143</name>
</gene>
<dbReference type="EMBL" id="FNBE01000018">
    <property type="protein sequence ID" value="SDH08289.1"/>
    <property type="molecule type" value="Genomic_DNA"/>
</dbReference>
<evidence type="ECO:0000313" key="1">
    <source>
        <dbReference type="EMBL" id="SDH08289.1"/>
    </source>
</evidence>
<dbReference type="Proteomes" id="UP000198967">
    <property type="component" value="Unassembled WGS sequence"/>
</dbReference>
<name>A0A1G7ZI31_PSEOR</name>
<proteinExistence type="predicted"/>
<dbReference type="InterPro" id="IPR002347">
    <property type="entry name" value="SDR_fam"/>
</dbReference>
<protein>
    <submittedName>
        <fullName evidence="1">Enoyl-(Acyl carrier protein) reductase</fullName>
    </submittedName>
</protein>
<accession>A0A1G7ZI31</accession>
<sequence>MVLNAQLTKRLGEPDDIASAVVYLASDEASWINGLNLAIDGGHHASGGAGTADANDVAVHSPKTAAWSTVDHWTTSGARA</sequence>
<dbReference type="InterPro" id="IPR036291">
    <property type="entry name" value="NAD(P)-bd_dom_sf"/>
</dbReference>
<organism evidence="1 2">
    <name type="scientific">Pseudonocardia oroxyli</name>
    <dbReference type="NCBI Taxonomy" id="366584"/>
    <lineage>
        <taxon>Bacteria</taxon>
        <taxon>Bacillati</taxon>
        <taxon>Actinomycetota</taxon>
        <taxon>Actinomycetes</taxon>
        <taxon>Pseudonocardiales</taxon>
        <taxon>Pseudonocardiaceae</taxon>
        <taxon>Pseudonocardia</taxon>
    </lineage>
</organism>
<reference evidence="1 2" key="1">
    <citation type="submission" date="2016-10" db="EMBL/GenBank/DDBJ databases">
        <authorList>
            <person name="de Groot N.N."/>
        </authorList>
    </citation>
    <scope>NUCLEOTIDE SEQUENCE [LARGE SCALE GENOMIC DNA]</scope>
    <source>
        <strain evidence="1 2">CGMCC 4.3143</strain>
    </source>
</reference>
<dbReference type="SUPFAM" id="SSF51735">
    <property type="entry name" value="NAD(P)-binding Rossmann-fold domains"/>
    <property type="match status" value="1"/>
</dbReference>
<dbReference type="Gene3D" id="3.40.50.720">
    <property type="entry name" value="NAD(P)-binding Rossmann-like Domain"/>
    <property type="match status" value="1"/>
</dbReference>